<dbReference type="SUPFAM" id="SSF56219">
    <property type="entry name" value="DNase I-like"/>
    <property type="match status" value="1"/>
</dbReference>
<proteinExistence type="predicted"/>
<evidence type="ECO:0000256" key="1">
    <source>
        <dbReference type="SAM" id="MobiDB-lite"/>
    </source>
</evidence>
<reference evidence="2 3" key="1">
    <citation type="submission" date="2021-09" db="EMBL/GenBank/DDBJ databases">
        <title>Genomic insights and catalytic innovation underlie evolution of tropane alkaloids biosynthesis.</title>
        <authorList>
            <person name="Wang Y.-J."/>
            <person name="Tian T."/>
            <person name="Huang J.-P."/>
            <person name="Huang S.-X."/>
        </authorList>
    </citation>
    <scope>NUCLEOTIDE SEQUENCE [LARGE SCALE GENOMIC DNA]</scope>
    <source>
        <strain evidence="2">KIB-2018</strain>
        <tissue evidence="2">Leaf</tissue>
    </source>
</reference>
<evidence type="ECO:0000313" key="2">
    <source>
        <dbReference type="EMBL" id="KAJ8900226.1"/>
    </source>
</evidence>
<protein>
    <recommendedName>
        <fullName evidence="4">Endonuclease/exonuclease/phosphatase domain-containing protein</fullName>
    </recommendedName>
</protein>
<organism evidence="2 3">
    <name type="scientific">Erythroxylum novogranatense</name>
    <dbReference type="NCBI Taxonomy" id="1862640"/>
    <lineage>
        <taxon>Eukaryota</taxon>
        <taxon>Viridiplantae</taxon>
        <taxon>Streptophyta</taxon>
        <taxon>Embryophyta</taxon>
        <taxon>Tracheophyta</taxon>
        <taxon>Spermatophyta</taxon>
        <taxon>Magnoliopsida</taxon>
        <taxon>eudicotyledons</taxon>
        <taxon>Gunneridae</taxon>
        <taxon>Pentapetalae</taxon>
        <taxon>rosids</taxon>
        <taxon>fabids</taxon>
        <taxon>Malpighiales</taxon>
        <taxon>Erythroxylaceae</taxon>
        <taxon>Erythroxylum</taxon>
    </lineage>
</organism>
<evidence type="ECO:0000313" key="3">
    <source>
        <dbReference type="Proteomes" id="UP001159364"/>
    </source>
</evidence>
<evidence type="ECO:0008006" key="4">
    <source>
        <dbReference type="Google" id="ProtNLM"/>
    </source>
</evidence>
<comment type="caution">
    <text evidence="2">The sequence shown here is derived from an EMBL/GenBank/DDBJ whole genome shotgun (WGS) entry which is preliminary data.</text>
</comment>
<sequence>MSSIPDPVPQDRIPVAPHNHPTSETTPRDISTSALLCMQPMQLVPPVQQPDSHTYVVSPTLAQMALGDGCDWCCTFVYVHPAPVLKAELFLSLATLVGTISLPWLLTGPFDFRRCEHFQQWVNSCKLVDLGFCGPKFTWRGHESPAYGRAFERLDRAFGNLEWCSVFPSTTIRHLPCVRSDHHPILVCTDFLPRQLDDGKPFPFELAWTTHPDYPRLLSSHWDNSEALPHMLLRWQYRLREWNREILGLANQHP</sequence>
<dbReference type="PANTHER" id="PTHR33710:SF71">
    <property type="entry name" value="ENDONUCLEASE_EXONUCLEASE_PHOSPHATASE DOMAIN-CONTAINING PROTEIN"/>
    <property type="match status" value="1"/>
</dbReference>
<accession>A0AAV8UFE2</accession>
<dbReference type="Proteomes" id="UP001159364">
    <property type="component" value="Linkage Group LG08"/>
</dbReference>
<dbReference type="EMBL" id="JAIWQS010000008">
    <property type="protein sequence ID" value="KAJ8900226.1"/>
    <property type="molecule type" value="Genomic_DNA"/>
</dbReference>
<dbReference type="InterPro" id="IPR036691">
    <property type="entry name" value="Endo/exonu/phosph_ase_sf"/>
</dbReference>
<keyword evidence="3" id="KW-1185">Reference proteome</keyword>
<feature type="region of interest" description="Disordered" evidence="1">
    <location>
        <begin position="1"/>
        <end position="28"/>
    </location>
</feature>
<dbReference type="PANTHER" id="PTHR33710">
    <property type="entry name" value="BNAC02G09200D PROTEIN"/>
    <property type="match status" value="1"/>
</dbReference>
<dbReference type="AlphaFoldDB" id="A0AAV8UFE2"/>
<dbReference type="Gene3D" id="3.60.10.10">
    <property type="entry name" value="Endonuclease/exonuclease/phosphatase"/>
    <property type="match status" value="1"/>
</dbReference>
<name>A0AAV8UFE2_9ROSI</name>
<gene>
    <name evidence="2" type="ORF">K2173_024866</name>
</gene>